<feature type="compositionally biased region" description="Low complexity" evidence="4">
    <location>
        <begin position="32"/>
        <end position="51"/>
    </location>
</feature>
<dbReference type="GO" id="GO:1904680">
    <property type="term" value="F:peptide transmembrane transporter activity"/>
    <property type="evidence" value="ECO:0007669"/>
    <property type="project" value="TreeGrafter"/>
</dbReference>
<evidence type="ECO:0000256" key="1">
    <source>
        <dbReference type="ARBA" id="ARBA00005695"/>
    </source>
</evidence>
<evidence type="ECO:0000256" key="4">
    <source>
        <dbReference type="SAM" id="MobiDB-lite"/>
    </source>
</evidence>
<dbReference type="InterPro" id="IPR000914">
    <property type="entry name" value="SBP_5_dom"/>
</dbReference>
<name>A0A381YHQ4_9ZZZZ</name>
<gene>
    <name evidence="6" type="ORF">METZ01_LOCUS128945</name>
</gene>
<evidence type="ECO:0000256" key="3">
    <source>
        <dbReference type="ARBA" id="ARBA00022729"/>
    </source>
</evidence>
<accession>A0A381YHQ4</accession>
<dbReference type="CDD" id="cd00995">
    <property type="entry name" value="PBP2_NikA_DppA_OppA_like"/>
    <property type="match status" value="1"/>
</dbReference>
<comment type="similarity">
    <text evidence="1">Belongs to the bacterial solute-binding protein 5 family.</text>
</comment>
<keyword evidence="3" id="KW-0732">Signal</keyword>
<dbReference type="PANTHER" id="PTHR30290:SF9">
    <property type="entry name" value="OLIGOPEPTIDE-BINDING PROTEIN APPA"/>
    <property type="match status" value="1"/>
</dbReference>
<keyword evidence="2" id="KW-0813">Transport</keyword>
<reference evidence="6" key="1">
    <citation type="submission" date="2018-05" db="EMBL/GenBank/DDBJ databases">
        <authorList>
            <person name="Lanie J.A."/>
            <person name="Ng W.-L."/>
            <person name="Kazmierczak K.M."/>
            <person name="Andrzejewski T.M."/>
            <person name="Davidsen T.M."/>
            <person name="Wayne K.J."/>
            <person name="Tettelin H."/>
            <person name="Glass J.I."/>
            <person name="Rusch D."/>
            <person name="Podicherti R."/>
            <person name="Tsui H.-C.T."/>
            <person name="Winkler M.E."/>
        </authorList>
    </citation>
    <scope>NUCLEOTIDE SEQUENCE</scope>
</reference>
<dbReference type="Pfam" id="PF00496">
    <property type="entry name" value="SBP_bac_5"/>
    <property type="match status" value="1"/>
</dbReference>
<evidence type="ECO:0000256" key="2">
    <source>
        <dbReference type="ARBA" id="ARBA00022448"/>
    </source>
</evidence>
<feature type="domain" description="Solute-binding protein family 5" evidence="5">
    <location>
        <begin position="131"/>
        <end position="483"/>
    </location>
</feature>
<feature type="region of interest" description="Disordered" evidence="4">
    <location>
        <begin position="30"/>
        <end position="51"/>
    </location>
</feature>
<dbReference type="PROSITE" id="PS51257">
    <property type="entry name" value="PROKAR_LIPOPROTEIN"/>
    <property type="match status" value="1"/>
</dbReference>
<dbReference type="Gene3D" id="3.10.105.10">
    <property type="entry name" value="Dipeptide-binding Protein, Domain 3"/>
    <property type="match status" value="1"/>
</dbReference>
<evidence type="ECO:0000313" key="6">
    <source>
        <dbReference type="EMBL" id="SVA76091.1"/>
    </source>
</evidence>
<sequence>MARLLRGSSFAIIVGLMAVMLMAACSGDDESSSSAASSSSSTTAASSSSSTTAAASSSASTTAAAPAATAAPAPEPAKELKPVVKTLVLATAAPTNETNMPWRYESPRGPWFFATTHESLIGADADTGEHVPQLAESWSIEPDGISVRFKLRKGVRFHGDNGDFSAADVAATLKNHGEEDSRHTHRSQYRAVDLEIVSPNEIVYNISKSNPEILNNSSSWNVISGEPFSAKDLATLGGDPDLTSRPPAGTGGFQFVERTQGVNFIVERVPYEHWRYNSDWERLEFRWQSESSTRLAALLTEEIHVTTLPLDLQNQAASSGMAVATGQVMTRERTALFQGPLIDKSYGGYKATGTACGYVHCEDPFLNIKVRQALSKAVDRDAINTAYFGGKGVPVHNHAFVPTRSYWNPEWDKNFDAAYGYDPAAARALLAEAGYNTSNPLSIMVDGVGSSGLPEKQDVMESLAGYFTDIGVKVQLDSRDATVLRAIGRKFGVTGRIQYQTSNIVDIQTFRVHHCSCESPRGGALELKDLEKTIAFHREIIDTAEVYKRLRVTGDEVFRLHTAIPMVWKPEELVYNPNVVASYKWSGVPLGTISHFERFLAVKK</sequence>
<dbReference type="SUPFAM" id="SSF53850">
    <property type="entry name" value="Periplasmic binding protein-like II"/>
    <property type="match status" value="1"/>
</dbReference>
<proteinExistence type="inferred from homology"/>
<dbReference type="PANTHER" id="PTHR30290">
    <property type="entry name" value="PERIPLASMIC BINDING COMPONENT OF ABC TRANSPORTER"/>
    <property type="match status" value="1"/>
</dbReference>
<dbReference type="GO" id="GO:0015833">
    <property type="term" value="P:peptide transport"/>
    <property type="evidence" value="ECO:0007669"/>
    <property type="project" value="TreeGrafter"/>
</dbReference>
<protein>
    <recommendedName>
        <fullName evidence="5">Solute-binding protein family 5 domain-containing protein</fullName>
    </recommendedName>
</protein>
<organism evidence="6">
    <name type="scientific">marine metagenome</name>
    <dbReference type="NCBI Taxonomy" id="408172"/>
    <lineage>
        <taxon>unclassified sequences</taxon>
        <taxon>metagenomes</taxon>
        <taxon>ecological metagenomes</taxon>
    </lineage>
</organism>
<dbReference type="Gene3D" id="3.40.190.10">
    <property type="entry name" value="Periplasmic binding protein-like II"/>
    <property type="match status" value="1"/>
</dbReference>
<dbReference type="InterPro" id="IPR039424">
    <property type="entry name" value="SBP_5"/>
</dbReference>
<evidence type="ECO:0000259" key="5">
    <source>
        <dbReference type="Pfam" id="PF00496"/>
    </source>
</evidence>
<dbReference type="AlphaFoldDB" id="A0A381YHQ4"/>
<dbReference type="EMBL" id="UINC01018175">
    <property type="protein sequence ID" value="SVA76091.1"/>
    <property type="molecule type" value="Genomic_DNA"/>
</dbReference>